<proteinExistence type="predicted"/>
<geneLocation type="plasmid" evidence="4 5">
    <name>AZO_p2</name>
</geneLocation>
<feature type="region of interest" description="Disordered" evidence="2">
    <location>
        <begin position="517"/>
        <end position="536"/>
    </location>
</feature>
<dbReference type="GO" id="GO:0000731">
    <property type="term" value="P:DNA synthesis involved in DNA repair"/>
    <property type="evidence" value="ECO:0007669"/>
    <property type="project" value="TreeGrafter"/>
</dbReference>
<dbReference type="AlphaFoldDB" id="G7ZCD7"/>
<keyword evidence="1" id="KW-0175">Coiled coil</keyword>
<keyword evidence="5" id="KW-1185">Reference proteome</keyword>
<dbReference type="Pfam" id="PF02463">
    <property type="entry name" value="SMC_N"/>
    <property type="match status" value="1"/>
</dbReference>
<dbReference type="Gene3D" id="3.40.50.300">
    <property type="entry name" value="P-loop containing nucleotide triphosphate hydrolases"/>
    <property type="match status" value="2"/>
</dbReference>
<dbReference type="SUPFAM" id="SSF52540">
    <property type="entry name" value="P-loop containing nucleoside triphosphate hydrolases"/>
    <property type="match status" value="1"/>
</dbReference>
<dbReference type="KEGG" id="ali:AZOLI_p20087"/>
<feature type="coiled-coil region" evidence="1">
    <location>
        <begin position="276"/>
        <end position="310"/>
    </location>
</feature>
<protein>
    <recommendedName>
        <fullName evidence="3">RecF/RecN/SMC N-terminal domain-containing protein</fullName>
    </recommendedName>
</protein>
<dbReference type="OrthoDB" id="9795626at2"/>
<dbReference type="RefSeq" id="WP_014188718.1">
    <property type="nucleotide sequence ID" value="NC_016586.1"/>
</dbReference>
<evidence type="ECO:0000313" key="4">
    <source>
        <dbReference type="EMBL" id="CBS89277.1"/>
    </source>
</evidence>
<feature type="coiled-coil region" evidence="1">
    <location>
        <begin position="386"/>
        <end position="413"/>
    </location>
</feature>
<evidence type="ECO:0000256" key="1">
    <source>
        <dbReference type="SAM" id="Coils"/>
    </source>
</evidence>
<feature type="domain" description="RecF/RecN/SMC N-terminal" evidence="3">
    <location>
        <begin position="14"/>
        <end position="589"/>
    </location>
</feature>
<dbReference type="HOGENOM" id="CLU_023104_0_0_5"/>
<evidence type="ECO:0000259" key="3">
    <source>
        <dbReference type="Pfam" id="PF02463"/>
    </source>
</evidence>
<organism evidence="4 5">
    <name type="scientific">Azospirillum lipoferum (strain 4B)</name>
    <dbReference type="NCBI Taxonomy" id="862719"/>
    <lineage>
        <taxon>Bacteria</taxon>
        <taxon>Pseudomonadati</taxon>
        <taxon>Pseudomonadota</taxon>
        <taxon>Alphaproteobacteria</taxon>
        <taxon>Rhodospirillales</taxon>
        <taxon>Azospirillaceae</taxon>
        <taxon>Azospirillum</taxon>
    </lineage>
</organism>
<evidence type="ECO:0000256" key="2">
    <source>
        <dbReference type="SAM" id="MobiDB-lite"/>
    </source>
</evidence>
<dbReference type="EMBL" id="FQ311870">
    <property type="protein sequence ID" value="CBS89277.1"/>
    <property type="molecule type" value="Genomic_DNA"/>
</dbReference>
<reference evidence="5" key="1">
    <citation type="journal article" date="2011" name="PLoS Genet.">
        <title>Azospirillum genomes reveal transition of bacteria from aquatic to terrestrial environments.</title>
        <authorList>
            <person name="Wisniewski-Dye F."/>
            <person name="Borziak K."/>
            <person name="Khalsa-Moyers G."/>
            <person name="Alexandre G."/>
            <person name="Sukharnikov L.O."/>
            <person name="Wuichet K."/>
            <person name="Hurst G.B."/>
            <person name="McDonald W.H."/>
            <person name="Robertson J.S."/>
            <person name="Barbe V."/>
            <person name="Calteau A."/>
            <person name="Rouy Z."/>
            <person name="Mangenot S."/>
            <person name="Prigent-Combaret C."/>
            <person name="Normand P."/>
            <person name="Boyer M."/>
            <person name="Siguier P."/>
            <person name="Dessaux Y."/>
            <person name="Elmerich C."/>
            <person name="Condemine G."/>
            <person name="Krishnen G."/>
            <person name="Kennedy I."/>
            <person name="Paterson A.H."/>
            <person name="Gonzalez V."/>
            <person name="Mavingui P."/>
            <person name="Zhulin I.B."/>
        </authorList>
    </citation>
    <scope>NUCLEOTIDE SEQUENCE [LARGE SCALE GENOMIC DNA]</scope>
    <source>
        <strain evidence="5">4B</strain>
    </source>
</reference>
<dbReference type="PANTHER" id="PTHR32182:SF0">
    <property type="entry name" value="DNA REPLICATION AND REPAIR PROTEIN RECF"/>
    <property type="match status" value="1"/>
</dbReference>
<dbReference type="GO" id="GO:0006302">
    <property type="term" value="P:double-strand break repair"/>
    <property type="evidence" value="ECO:0007669"/>
    <property type="project" value="TreeGrafter"/>
</dbReference>
<dbReference type="InterPro" id="IPR027417">
    <property type="entry name" value="P-loop_NTPase"/>
</dbReference>
<evidence type="ECO:0000313" key="5">
    <source>
        <dbReference type="Proteomes" id="UP000005667"/>
    </source>
</evidence>
<keyword evidence="4" id="KW-0614">Plasmid</keyword>
<dbReference type="PANTHER" id="PTHR32182">
    <property type="entry name" value="DNA REPLICATION AND REPAIR PROTEIN RECF"/>
    <property type="match status" value="1"/>
</dbReference>
<sequence length="675" mass="75989">MSIEVTTKGAISRITSLKIQNFRGYTGTHALNCDADFVLVVGPNGHGKTGLIDALTLLLTGYNIHDSADKLRSVYREAGSAVSISAECMAEESETCSLAMDIKDEIKRPFALPGENQINPELRARLCAFYQDRVGFLFDREAKGLTLRDVLEPKPQAIIDIEEQLKPIKESLIAASQGKDLRGEWVGDALETLDATLVDAWRPVQEELRQIADLMGDGWTPLTEDVVTDPATAREAVERLARGWLSGMGYPAAEIPGDRLMENLIERLLTMLDGAIEEFRQLAVEASAEARELQKKLDAAAAERATIERHYPNLDKELDWAGGGTGYVDIDLLTLFRLLAKRAEAWRTPPPGSRDELRRIADEFARVVPLEAEKCAGILAVWLDPRRQAKQRRLVLDQRIAELTRELEQARSSEAVRRLETVQYSLRQTRKSLDDAWRNRWERYRFDHEKEGRRQANDFLIAAGEAAEGVRKFLDDALPLSKPLREDLERRANTVLRRFSLVEGMIPLKLSQETRARGEDRKSLTFEPTTGDDGERGLDHFSTGQRAQVAMSLLLAQNQAVTSRLGHRVILLDDVSTAYDLSNLTRETVMWRQLAYGAEGKKNTRVKRQPFLCCHHEDMINMVADLMVPPTRRTMRMLRFKGWSKKAGPDIEQMTVEPSADPAGMFGLKDALARF</sequence>
<dbReference type="InterPro" id="IPR003395">
    <property type="entry name" value="RecF/RecN/SMC_N"/>
</dbReference>
<gene>
    <name evidence="4" type="ordered locus">AZOLI_p20087</name>
</gene>
<dbReference type="Proteomes" id="UP000005667">
    <property type="component" value="Plasmid AZO_p2"/>
</dbReference>
<accession>G7ZCD7</accession>
<name>G7ZCD7_AZOL4</name>